<sequence>MKIDILKTHGSYNDFILIDEYSHDYGLNDEQRTSLTRTLCDRDHSIGADGILFIQKSDNADARMRIFNSDGTEPEMCGNGLRIAGRYITELLGRDHAVVETQKANLNVQKTDSIYEDIQTFEVLIGPVSFDVSTLPVIHSENTLQNTVIPKLSPDLTFTAVSMPNPHIITLVNEIRENQVAEIGKKANEIKDVFPKGVNVSFVKDLGDSTIFVQTYERGVGITNSCGTAMSASSLITCLLGINHPEKEITVLNNGGMVRCKVNYLKQGGYSVLLKGNATYVFSGTLDFDFSKPVNSEFHLEEEFPHEEESYRKLEAYANNVQ</sequence>
<evidence type="ECO:0000256" key="9">
    <source>
        <dbReference type="PROSITE-ProRule" id="PRU10125"/>
    </source>
</evidence>
<feature type="binding site" evidence="8">
    <location>
        <position position="165"/>
    </location>
    <ligand>
        <name>substrate</name>
    </ligand>
</feature>
<evidence type="ECO:0000256" key="5">
    <source>
        <dbReference type="ARBA" id="ARBA00023154"/>
    </source>
</evidence>
<comment type="caution">
    <text evidence="8">Lacks conserved residue(s) required for the propagation of feature annotation.</text>
</comment>
<evidence type="ECO:0000256" key="4">
    <source>
        <dbReference type="ARBA" id="ARBA00022605"/>
    </source>
</evidence>
<comment type="subunit">
    <text evidence="8">Homodimer.</text>
</comment>
<dbReference type="Proteomes" id="UP000054099">
    <property type="component" value="Unassembled WGS sequence"/>
</dbReference>
<feature type="binding site" evidence="8">
    <location>
        <begin position="227"/>
        <end position="228"/>
    </location>
    <ligand>
        <name>substrate</name>
    </ligand>
</feature>
<dbReference type="OrthoDB" id="9805408at2"/>
<feature type="active site" description="Proton acceptor" evidence="8">
    <location>
        <position position="226"/>
    </location>
</feature>
<evidence type="ECO:0000256" key="8">
    <source>
        <dbReference type="HAMAP-Rule" id="MF_00197"/>
    </source>
</evidence>
<dbReference type="SUPFAM" id="SSF54506">
    <property type="entry name" value="Diaminopimelate epimerase-like"/>
    <property type="match status" value="2"/>
</dbReference>
<dbReference type="GO" id="GO:0005829">
    <property type="term" value="C:cytosol"/>
    <property type="evidence" value="ECO:0007669"/>
    <property type="project" value="TreeGrafter"/>
</dbReference>
<feature type="active site" description="Proton donor" evidence="8">
    <location>
        <position position="77"/>
    </location>
</feature>
<comment type="function">
    <text evidence="8">Catalyzes the stereoinversion of LL-2,6-diaminopimelate (L,L-DAP) to meso-diaminopimelate (meso-DAP), a precursor of L-lysine and an essential component of the bacterial peptidoglycan.</text>
</comment>
<dbReference type="UniPathway" id="UPA00034">
    <property type="reaction ID" value="UER00025"/>
</dbReference>
<dbReference type="PROSITE" id="PS01326">
    <property type="entry name" value="DAP_EPIMERASE"/>
    <property type="match status" value="1"/>
</dbReference>
<feature type="active site" evidence="9">
    <location>
        <position position="77"/>
    </location>
</feature>
<evidence type="ECO:0000256" key="3">
    <source>
        <dbReference type="ARBA" id="ARBA00013080"/>
    </source>
</evidence>
<keyword evidence="6 8" id="KW-0413">Isomerase</keyword>
<evidence type="ECO:0000313" key="11">
    <source>
        <dbReference type="Proteomes" id="UP000054099"/>
    </source>
</evidence>
<dbReference type="EMBL" id="LNQN01000001">
    <property type="protein sequence ID" value="KSU84066.1"/>
    <property type="molecule type" value="Genomic_DNA"/>
</dbReference>
<dbReference type="RefSeq" id="WP_061967150.1">
    <property type="nucleotide sequence ID" value="NZ_FMAV01000001.1"/>
</dbReference>
<evidence type="ECO:0000256" key="1">
    <source>
        <dbReference type="ARBA" id="ARBA00005196"/>
    </source>
</evidence>
<dbReference type="Gene3D" id="3.10.310.10">
    <property type="entry name" value="Diaminopimelate Epimerase, Chain A, domain 1"/>
    <property type="match status" value="2"/>
</dbReference>
<feature type="binding site" evidence="8">
    <location>
        <position position="199"/>
    </location>
    <ligand>
        <name>substrate</name>
    </ligand>
</feature>
<dbReference type="InterPro" id="IPR001653">
    <property type="entry name" value="DAP_epimerase_DapF"/>
</dbReference>
<comment type="catalytic activity">
    <reaction evidence="7 8">
        <text>(2S,6S)-2,6-diaminopimelate = meso-2,6-diaminopimelate</text>
        <dbReference type="Rhea" id="RHEA:15393"/>
        <dbReference type="ChEBI" id="CHEBI:57609"/>
        <dbReference type="ChEBI" id="CHEBI:57791"/>
        <dbReference type="EC" id="5.1.1.7"/>
    </reaction>
</comment>
<dbReference type="AlphaFoldDB" id="A0A0V8JA67"/>
<dbReference type="HAMAP" id="MF_00197">
    <property type="entry name" value="DAP_epimerase"/>
    <property type="match status" value="1"/>
</dbReference>
<evidence type="ECO:0000256" key="2">
    <source>
        <dbReference type="ARBA" id="ARBA00010219"/>
    </source>
</evidence>
<feature type="binding site" evidence="8">
    <location>
        <position position="68"/>
    </location>
    <ligand>
        <name>substrate</name>
    </ligand>
</feature>
<feature type="binding site" evidence="8">
    <location>
        <begin position="78"/>
        <end position="79"/>
    </location>
    <ligand>
        <name>substrate</name>
    </ligand>
</feature>
<keyword evidence="5 8" id="KW-0457">Lysine biosynthesis</keyword>
<evidence type="ECO:0000256" key="6">
    <source>
        <dbReference type="ARBA" id="ARBA00023235"/>
    </source>
</evidence>
<feature type="site" description="Could be important to modulate the pK values of the two catalytic cysteine residues" evidence="8">
    <location>
        <position position="167"/>
    </location>
</feature>
<feature type="binding site" evidence="8">
    <location>
        <begin position="217"/>
        <end position="218"/>
    </location>
    <ligand>
        <name>substrate</name>
    </ligand>
</feature>
<reference evidence="10 11" key="1">
    <citation type="journal article" date="2014" name="Antonie Van Leeuwenhoek">
        <title>Fictibacillus enclensis sp. nov., isolated from marine sediment.</title>
        <authorList>
            <person name="Dastager S.G."/>
            <person name="Mawlankar R."/>
            <person name="Srinivasan K."/>
            <person name="Tang S.K."/>
            <person name="Lee J.C."/>
            <person name="Ramana V.V."/>
            <person name="Shouche Y.S."/>
        </authorList>
    </citation>
    <scope>NUCLEOTIDE SEQUENCE [LARGE SCALE GENOMIC DNA]</scope>
    <source>
        <strain evidence="10 11">NIO-1003</strain>
    </source>
</reference>
<dbReference type="PANTHER" id="PTHR31689">
    <property type="entry name" value="DIAMINOPIMELATE EPIMERASE, CHLOROPLASTIC"/>
    <property type="match status" value="1"/>
</dbReference>
<accession>A0A0V8JA67</accession>
<dbReference type="InterPro" id="IPR018510">
    <property type="entry name" value="DAP_epimerase_AS"/>
</dbReference>
<name>A0A0V8JA67_9BACL</name>
<comment type="similarity">
    <text evidence="2 8">Belongs to the diaminopimelate epimerase family.</text>
</comment>
<comment type="subcellular location">
    <subcellularLocation>
        <location evidence="8">Cytoplasm</location>
    </subcellularLocation>
</comment>
<evidence type="ECO:0000313" key="10">
    <source>
        <dbReference type="EMBL" id="KSU84066.1"/>
    </source>
</evidence>
<dbReference type="PANTHER" id="PTHR31689:SF0">
    <property type="entry name" value="DIAMINOPIMELATE EPIMERASE"/>
    <property type="match status" value="1"/>
</dbReference>
<dbReference type="EC" id="5.1.1.7" evidence="3 8"/>
<protein>
    <recommendedName>
        <fullName evidence="3 8">Diaminopimelate epimerase</fullName>
        <shortName evidence="8">DAP epimerase</shortName>
        <ecNumber evidence="3 8">5.1.1.7</ecNumber>
    </recommendedName>
    <alternativeName>
        <fullName evidence="8">PLP-independent amino acid racemase</fullName>
    </alternativeName>
</protein>
<keyword evidence="11" id="KW-1185">Reference proteome</keyword>
<dbReference type="Pfam" id="PF01678">
    <property type="entry name" value="DAP_epimerase"/>
    <property type="match status" value="2"/>
</dbReference>
<evidence type="ECO:0000256" key="7">
    <source>
        <dbReference type="ARBA" id="ARBA00051712"/>
    </source>
</evidence>
<gene>
    <name evidence="8" type="primary">dapF</name>
    <name evidence="10" type="ORF">AS030_00380</name>
</gene>
<dbReference type="GO" id="GO:0008837">
    <property type="term" value="F:diaminopimelate epimerase activity"/>
    <property type="evidence" value="ECO:0007669"/>
    <property type="project" value="UniProtKB-UniRule"/>
</dbReference>
<dbReference type="GO" id="GO:0009089">
    <property type="term" value="P:lysine biosynthetic process via diaminopimelate"/>
    <property type="evidence" value="ECO:0007669"/>
    <property type="project" value="UniProtKB-UniRule"/>
</dbReference>
<proteinExistence type="inferred from homology"/>
<keyword evidence="8" id="KW-0963">Cytoplasm</keyword>
<keyword evidence="4 8" id="KW-0028">Amino-acid biosynthesis</keyword>
<feature type="binding site" evidence="8">
    <location>
        <position position="13"/>
    </location>
    <ligand>
        <name>substrate</name>
    </ligand>
</feature>
<organism evidence="10 11">
    <name type="scientific">Fictibacillus enclensis</name>
    <dbReference type="NCBI Taxonomy" id="1017270"/>
    <lineage>
        <taxon>Bacteria</taxon>
        <taxon>Bacillati</taxon>
        <taxon>Bacillota</taxon>
        <taxon>Bacilli</taxon>
        <taxon>Bacillales</taxon>
        <taxon>Fictibacillaceae</taxon>
        <taxon>Fictibacillus</taxon>
    </lineage>
</organism>
<feature type="site" description="Could be important to modulate the pK values of the two catalytic cysteine residues" evidence="8">
    <location>
        <position position="217"/>
    </location>
</feature>
<dbReference type="NCBIfam" id="TIGR00652">
    <property type="entry name" value="DapF"/>
    <property type="match status" value="1"/>
</dbReference>
<comment type="caution">
    <text evidence="10">The sequence shown here is derived from an EMBL/GenBank/DDBJ whole genome shotgun (WGS) entry which is preliminary data.</text>
</comment>
<comment type="pathway">
    <text evidence="1 8">Amino-acid biosynthesis; L-lysine biosynthesis via DAP pathway; DL-2,6-diaminopimelate from LL-2,6-diaminopimelate: step 1/1.</text>
</comment>